<reference evidence="1" key="1">
    <citation type="submission" date="2022-06" db="EMBL/GenBank/DDBJ databases">
        <title>Fusarium solani species complex genomes reveal bases of compartmentalisation and animal pathogenesis.</title>
        <authorList>
            <person name="Tsai I.J."/>
        </authorList>
    </citation>
    <scope>NUCLEOTIDE SEQUENCE</scope>
    <source>
        <strain evidence="1">Fu6.1</strain>
    </source>
</reference>
<accession>A0ACC0R5T2</accession>
<evidence type="ECO:0000313" key="2">
    <source>
        <dbReference type="Proteomes" id="UP001065298"/>
    </source>
</evidence>
<gene>
    <name evidence="1" type="ORF">NCS57_00447500</name>
</gene>
<dbReference type="Proteomes" id="UP001065298">
    <property type="component" value="Chromosome 3"/>
</dbReference>
<proteinExistence type="predicted"/>
<keyword evidence="2" id="KW-1185">Reference proteome</keyword>
<evidence type="ECO:0000313" key="1">
    <source>
        <dbReference type="EMBL" id="KAI8675463.1"/>
    </source>
</evidence>
<comment type="caution">
    <text evidence="1">The sequence shown here is derived from an EMBL/GenBank/DDBJ whole genome shotgun (WGS) entry which is preliminary data.</text>
</comment>
<organism evidence="1 2">
    <name type="scientific">Fusarium keratoplasticum</name>
    <dbReference type="NCBI Taxonomy" id="1328300"/>
    <lineage>
        <taxon>Eukaryota</taxon>
        <taxon>Fungi</taxon>
        <taxon>Dikarya</taxon>
        <taxon>Ascomycota</taxon>
        <taxon>Pezizomycotina</taxon>
        <taxon>Sordariomycetes</taxon>
        <taxon>Hypocreomycetidae</taxon>
        <taxon>Hypocreales</taxon>
        <taxon>Nectriaceae</taxon>
        <taxon>Fusarium</taxon>
        <taxon>Fusarium solani species complex</taxon>
    </lineage>
</organism>
<sequence length="1867" mass="207857">MPDSDSDSESAASSAASELSRLPSPEPPTGPVQETITSDNQDQHNDETVAIEATPAGDDSGSKTTPSSDSAPDPEATPLHIVWEEKPEDVEEAEHRPYFEGALAVDYVVVPGVYGDWEGDVGECPGSGSSAWVSKFAGRRAAEDPFWMKRISSKCRILTYQYDASQLFRARQSRASIRQMALKLLQALKARRQNAQHKRRIFFVCHDIGGIIVKDALALAALEGYRWRDISEMSRLVVFLGCPHRSFNKTDMEDRLTRFLFTNYVYSDSKIRPPVSSISGLANAVIEINGLFAESKVPLRSRVISLYSEGADNSNICHAFDNYSATLGIPLERRLPEPSDTKYSDLKTYIKKIDSDINLTLEDKQYIHERSLLALASPVYPLKTGEFSNFLKDLPEYQAWLSHREPQILYIHGNHRVREAAEQVFYSLESDAEGDQRRSLVLYFSFDRWDVRCDSIRDLIATFLAQIITHFPKLNQKLEFFFNQLHNEHGWTETDLIQFFERFRTSDEVEEVMCVINYFDECTPASRKKFLENFVYVSQNVETPWKVVVTSHKPGALTEELSGSVCTPIDLAASRLESCTDNDNERDLASLTMVRPDLLSHDAKVHEELKTIERLEPSARQIIREQAIMHDGWPEETSIQTLFAPLNLAQGKSQDDEILGEMLDWVLKRFPEQGILRRLFAWLLYSVRPLSVWELATVLSFETSQDRGGVAPRTSEVENLISQIQQWLAGVIEVDQNEVRFRHPRLRNFMAGEGTAPMTAREPKYLWEEIKETAHSDIAELCLKYLSRNSSSIEQLLDETFGVSLRTFETPTFADRTNLASYALQAWTHHFSLSLSRPDLSATLSESESPNLARILAQGHWAFANQITKSADVPETLFPILAGLGLLEVVKPRDQQDVFRGLLEAARKGNVGIVRQITEEHMLSSDQLMKTLEAASSSGDEDLMLDLLKQMISKTEEPGSIEWPPVLIYRAAWLGLDRFADKILGLGCPPDPEVEWTLTLRASPLFQASRAGHPKTVQALVKHGANHKFPVGLYERTPLHVAAVEGHTEVARVLLEEGKADIDAPSDNNFTPLYLASVFGHYKTLELLLKKGADPNMGLPPGPRAEDEFQWVPLVVASDDGLEKCVRLLLDNGANPDICGPNGTALRWAACSGHLGVCNMLLAAGADPKSELLEMPIFHQIFQTTPKDKLLEILDRFLELDLDVNAKNKAGDTALMFSLVIWPARVEDFTVEFLEDDVRTDALRKFLDHGADPTIPNDYGSYPLSCAITRARYELVELLLQRGANVDQANRQNFTPVTLGIEQTEILRLLLRKGANPDLGRRFGQTALIYAVDGGLDETAELLLQHNASVDMEYDGGSQDWSGWTPMRFAVTARVGIAGMVRRLAEAGANLKHKANGVPLVRSAATGDYLQEFLEFSGRIDIDEGDDEEGIAAIHARDTTLDNLRRLLNAGANIEAVTTRSRDTPLSAAITAVDGLARAKLLLERGASINRGSPWNGSPLCQACRKGEWETVKFLVQQGANVNQPCYGLNGTPLQAIILRGEESNAPSPEEMVRYLLDEEEQPHVRPRESRADVTVQGGLLGFPIIAAALRATPNIINLILEQKGATVDVRDKMGRMPIHLAALNGIRNFEVILENGGDINAKDKMGRTALHFAAQSGHKEVVEKIISLLSDKTAIDAPDIDGWTPLCWAARRPSSWLDEEHASERPQQKEVMMLLLENGADRAVLANVGDEKWTPLEIGRFSACSRESMALLAHGPVPNGVSDPEKSDDVEEPHKVKSQRGYYQNYWCDACEWDIRGFAYVCKTCTDVGYCSKCHRHVSLFHPSDHEFNQRGPEFAGSDDGDSDDSAEATTDSTDSDSGSESDGSG</sequence>
<dbReference type="EMBL" id="CM046505">
    <property type="protein sequence ID" value="KAI8675463.1"/>
    <property type="molecule type" value="Genomic_DNA"/>
</dbReference>
<protein>
    <submittedName>
        <fullName evidence="1">Uncharacterized protein</fullName>
    </submittedName>
</protein>
<name>A0ACC0R5T2_9HYPO</name>